<gene>
    <name evidence="3" type="ORF">B0F90DRAFT_1326973</name>
</gene>
<accession>A0AAD4QQ36</accession>
<feature type="region of interest" description="Disordered" evidence="1">
    <location>
        <begin position="1510"/>
        <end position="1569"/>
    </location>
</feature>
<name>A0AAD4QQ36_9AGAM</name>
<feature type="region of interest" description="Disordered" evidence="1">
    <location>
        <begin position="631"/>
        <end position="808"/>
    </location>
</feature>
<evidence type="ECO:0000313" key="4">
    <source>
        <dbReference type="Proteomes" id="UP001203297"/>
    </source>
</evidence>
<feature type="compositionally biased region" description="Acidic residues" evidence="1">
    <location>
        <begin position="1095"/>
        <end position="1116"/>
    </location>
</feature>
<evidence type="ECO:0000256" key="1">
    <source>
        <dbReference type="SAM" id="MobiDB-lite"/>
    </source>
</evidence>
<dbReference type="InterPro" id="IPR058155">
    <property type="entry name" value="Skg3/CAF120-like_PH"/>
</dbReference>
<feature type="compositionally biased region" description="Polar residues" evidence="1">
    <location>
        <begin position="24"/>
        <end position="34"/>
    </location>
</feature>
<feature type="compositionally biased region" description="Low complexity" evidence="1">
    <location>
        <begin position="724"/>
        <end position="738"/>
    </location>
</feature>
<comment type="caution">
    <text evidence="3">The sequence shown here is derived from an EMBL/GenBank/DDBJ whole genome shotgun (WGS) entry which is preliminary data.</text>
</comment>
<feature type="compositionally biased region" description="Polar residues" evidence="1">
    <location>
        <begin position="1513"/>
        <end position="1522"/>
    </location>
</feature>
<dbReference type="SUPFAM" id="SSF50729">
    <property type="entry name" value="PH domain-like"/>
    <property type="match status" value="1"/>
</dbReference>
<feature type="compositionally biased region" description="Polar residues" evidence="1">
    <location>
        <begin position="580"/>
        <end position="591"/>
    </location>
</feature>
<feature type="compositionally biased region" description="Basic and acidic residues" evidence="1">
    <location>
        <begin position="109"/>
        <end position="122"/>
    </location>
</feature>
<feature type="region of interest" description="Disordered" evidence="1">
    <location>
        <begin position="1"/>
        <end position="155"/>
    </location>
</feature>
<feature type="compositionally biased region" description="Polar residues" evidence="1">
    <location>
        <begin position="1129"/>
        <end position="1146"/>
    </location>
</feature>
<dbReference type="InterPro" id="IPR011993">
    <property type="entry name" value="PH-like_dom_sf"/>
</dbReference>
<dbReference type="InterPro" id="IPR001849">
    <property type="entry name" value="PH_domain"/>
</dbReference>
<feature type="compositionally biased region" description="Polar residues" evidence="1">
    <location>
        <begin position="552"/>
        <end position="562"/>
    </location>
</feature>
<feature type="region of interest" description="Disordered" evidence="1">
    <location>
        <begin position="350"/>
        <end position="371"/>
    </location>
</feature>
<sequence length="1569" mass="168732">MATAGSPPTTPQWDNRNRGFIPPSQLQHLRQTSPLAHEFTPPDRPPRLMTTDSLPTHASSPRPSPATTSSHSRSTSFFSFLKSSDNNTATVPSRRAEPGSQPQLQRVGSSDEHGRLMAEKRQPPLPPSSLRNESSSPALDRRSSLPQTQPSQLHPEIRSVVSLTHAHAHKVYMSGPLIRRIERLPDGHQPTKDEGWRDVWAQLGGTTLSIWDMKEIDEANKQGNEVPPTYINVTDAFVQVLGAVTIPASGGAPAQKYNNVVTLNTAGSNLLLFSCPNAASLISWATALRLSTWEKSRLEEIYTAHLIRITLNDGHDAPSTLVRGRREGWVRIRIAGQTDWKHLWMAITSGPSQEVTSPPARPGSPHEPQRKRRISSLFGRDDSQPQSLSARPLVSFFISPKPKDRKKPFLTLQDVKQAFAVYPERPELINKSTLMKIEGTIGDEEVAVGMRGREGWVLVMPELEAGVPQANETIKWLIAFHDSFSLYGRPRVYSWNPHDPVSMMFAYPAGPARDSLFLDRELAETMDPRDDRTSAVRSRLLGILSLRMQELTSPDATSRSPQPNAPSVHLPLPSTDEPTKGTSQDGSSSLPQLPPLAFSSSEPEALSHRALTPIIEGSGPEKDLGHPITEDRVEERAPEPPKSASPPPVSPPSVYTPTEAASVSVSPPRGSIESSRNASIAKPFAGNVPSELPYVDDGRGVLVASPTSAHSFHSSAPASPPSLSPANSSNPPASLSPAQAPPRTPSPKFSVLTSPHSMMDSPTRAMSQSFAEFGSGAERTSRQSFSPPTALRAASLPSSKLNQEPVLAIKNSSHEEEISDIFDEAGALYYIHQFEQGSPEANPRSAPEKDLTSASASSDFDGNGSGNGNISQPVVAPLRPKTTSPPPQHQYTTTMAMAAARSLTSIDTSHPSHRKPPIQPLPRTPTLDYGPERRPFGARAAPSPASNRQEIAASATQPSLNPTITTRSSTGNNSVQSGSMSQLEDSDADALAALTFLERHEDALPIATAQSAPPPRLQQQPPAIVGPELEVDPPTPESENASVYKSSFAPSKNAMQRKARTEAQQAAHEAATHRPGRALETTKTRRNTAGAWGDSSEEEEDEEDEEDDDDNEDVDSDGLPVAPRDDRSVSNYAASANQRSQYSSPRGPSPLASGDASFHQPQLRPPRNLPPVPPPRGQGHDGDASGPRYTDQHSEAGRKSYYEDGVSHGGAAPHGSIPTYAPAPVAPRHMWSQVLDPGHTPGSVPDNPNARETFIQLDSPAQAMTKAFTPHGLLSAGLQDKEDRSAKKQEELARETGASLINVPSKPPPPQSGLLGAITAHERDRKREGGVGATLTEREREKRLAEERQRKLDELQRQQLEQMQQGGSLYGQQFPGFNPMMNPMMMGMSPMMTGFMGYPGMMPGFGNPQHLFAAQQAAQAYQQAMLSLSQVGSQIGGDGGTPAQLTPMMTGGGMGGASPAPLNPMMTGGSMGMGAFDPRFSMMGMPMMGMGMGMGMGNPGMMGPMGMGMPMNTNSGFDQRMSQFDPGLQPPNPNFAQHGRLASNSGQDISPGPSDGARRSTSSSPRPPQ</sequence>
<dbReference type="Pfam" id="PF25381">
    <property type="entry name" value="PH_26"/>
    <property type="match status" value="1"/>
</dbReference>
<feature type="compositionally biased region" description="Low complexity" evidence="1">
    <location>
        <begin position="853"/>
        <end position="862"/>
    </location>
</feature>
<feature type="compositionally biased region" description="Low complexity" evidence="1">
    <location>
        <begin position="55"/>
        <end position="79"/>
    </location>
</feature>
<feature type="compositionally biased region" description="Pro residues" evidence="1">
    <location>
        <begin position="1163"/>
        <end position="1176"/>
    </location>
</feature>
<organism evidence="3 4">
    <name type="scientific">Multifurca ochricompacta</name>
    <dbReference type="NCBI Taxonomy" id="376703"/>
    <lineage>
        <taxon>Eukaryota</taxon>
        <taxon>Fungi</taxon>
        <taxon>Dikarya</taxon>
        <taxon>Basidiomycota</taxon>
        <taxon>Agaricomycotina</taxon>
        <taxon>Agaricomycetes</taxon>
        <taxon>Russulales</taxon>
        <taxon>Russulaceae</taxon>
        <taxon>Multifurca</taxon>
    </lineage>
</organism>
<feature type="compositionally biased region" description="Pro residues" evidence="1">
    <location>
        <begin position="640"/>
        <end position="651"/>
    </location>
</feature>
<feature type="region of interest" description="Disordered" evidence="1">
    <location>
        <begin position="552"/>
        <end position="605"/>
    </location>
</feature>
<protein>
    <recommendedName>
        <fullName evidence="2">PH domain-containing protein</fullName>
    </recommendedName>
</protein>
<dbReference type="Proteomes" id="UP001203297">
    <property type="component" value="Unassembled WGS sequence"/>
</dbReference>
<evidence type="ECO:0000259" key="2">
    <source>
        <dbReference type="PROSITE" id="PS50003"/>
    </source>
</evidence>
<feature type="compositionally biased region" description="Polar residues" evidence="1">
    <location>
        <begin position="944"/>
        <end position="983"/>
    </location>
</feature>
<evidence type="ECO:0000313" key="3">
    <source>
        <dbReference type="EMBL" id="KAI0303795.1"/>
    </source>
</evidence>
<feature type="region of interest" description="Disordered" evidence="1">
    <location>
        <begin position="1004"/>
        <end position="1221"/>
    </location>
</feature>
<feature type="compositionally biased region" description="Low complexity" evidence="1">
    <location>
        <begin position="704"/>
        <end position="717"/>
    </location>
</feature>
<dbReference type="EMBL" id="WTXG01000008">
    <property type="protein sequence ID" value="KAI0303795.1"/>
    <property type="molecule type" value="Genomic_DNA"/>
</dbReference>
<proteinExistence type="predicted"/>
<dbReference type="Gene3D" id="2.30.29.30">
    <property type="entry name" value="Pleckstrin-homology domain (PH domain)/Phosphotyrosine-binding domain (PTB)"/>
    <property type="match status" value="1"/>
</dbReference>
<feature type="compositionally biased region" description="Polar residues" evidence="1">
    <location>
        <begin position="1037"/>
        <end position="1054"/>
    </location>
</feature>
<feature type="region of interest" description="Disordered" evidence="1">
    <location>
        <begin position="1321"/>
        <end position="1342"/>
    </location>
</feature>
<keyword evidence="4" id="KW-1185">Reference proteome</keyword>
<dbReference type="PROSITE" id="PS50003">
    <property type="entry name" value="PH_DOMAIN"/>
    <property type="match status" value="1"/>
</dbReference>
<feature type="compositionally biased region" description="Basic and acidic residues" evidence="1">
    <location>
        <begin position="1190"/>
        <end position="1206"/>
    </location>
</feature>
<dbReference type="SMART" id="SM00233">
    <property type="entry name" value="PH"/>
    <property type="match status" value="1"/>
</dbReference>
<feature type="compositionally biased region" description="Polar residues" evidence="1">
    <location>
        <begin position="81"/>
        <end position="91"/>
    </location>
</feature>
<feature type="domain" description="PH" evidence="2">
    <location>
        <begin position="170"/>
        <end position="293"/>
    </location>
</feature>
<feature type="compositionally biased region" description="Low complexity" evidence="1">
    <location>
        <begin position="1559"/>
        <end position="1569"/>
    </location>
</feature>
<reference evidence="3" key="1">
    <citation type="journal article" date="2022" name="New Phytol.">
        <title>Evolutionary transition to the ectomycorrhizal habit in the genomes of a hyperdiverse lineage of mushroom-forming fungi.</title>
        <authorList>
            <person name="Looney B."/>
            <person name="Miyauchi S."/>
            <person name="Morin E."/>
            <person name="Drula E."/>
            <person name="Courty P.E."/>
            <person name="Kohler A."/>
            <person name="Kuo A."/>
            <person name="LaButti K."/>
            <person name="Pangilinan J."/>
            <person name="Lipzen A."/>
            <person name="Riley R."/>
            <person name="Andreopoulos W."/>
            <person name="He G."/>
            <person name="Johnson J."/>
            <person name="Nolan M."/>
            <person name="Tritt A."/>
            <person name="Barry K.W."/>
            <person name="Grigoriev I.V."/>
            <person name="Nagy L.G."/>
            <person name="Hibbett D."/>
            <person name="Henrissat B."/>
            <person name="Matheny P.B."/>
            <person name="Labbe J."/>
            <person name="Martin F.M."/>
        </authorList>
    </citation>
    <scope>NUCLEOTIDE SEQUENCE</scope>
    <source>
        <strain evidence="3">BPL690</strain>
    </source>
</reference>
<feature type="region of interest" description="Disordered" evidence="1">
    <location>
        <begin position="833"/>
        <end position="986"/>
    </location>
</feature>